<proteinExistence type="inferred from homology"/>
<dbReference type="InterPro" id="IPR036590">
    <property type="entry name" value="SRAP-like"/>
</dbReference>
<evidence type="ECO:0000256" key="7">
    <source>
        <dbReference type="ARBA" id="ARBA00023239"/>
    </source>
</evidence>
<dbReference type="GO" id="GO:0003697">
    <property type="term" value="F:single-stranded DNA binding"/>
    <property type="evidence" value="ECO:0007669"/>
    <property type="project" value="InterPro"/>
</dbReference>
<organism evidence="9 10">
    <name type="scientific">Roseivivax halodurans JCM 10272</name>
    <dbReference type="NCBI Taxonomy" id="1449350"/>
    <lineage>
        <taxon>Bacteria</taxon>
        <taxon>Pseudomonadati</taxon>
        <taxon>Pseudomonadota</taxon>
        <taxon>Alphaproteobacteria</taxon>
        <taxon>Rhodobacterales</taxon>
        <taxon>Roseobacteraceae</taxon>
        <taxon>Roseivivax</taxon>
    </lineage>
</organism>
<evidence type="ECO:0000256" key="4">
    <source>
        <dbReference type="ARBA" id="ARBA00022801"/>
    </source>
</evidence>
<dbReference type="OrthoDB" id="9782620at2"/>
<keyword evidence="3" id="KW-0227">DNA damage</keyword>
<comment type="similarity">
    <text evidence="1 8">Belongs to the SOS response-associated peptidase family.</text>
</comment>
<keyword evidence="2 8" id="KW-0645">Protease</keyword>
<keyword evidence="6" id="KW-0238">DNA-binding</keyword>
<evidence type="ECO:0000256" key="2">
    <source>
        <dbReference type="ARBA" id="ARBA00022670"/>
    </source>
</evidence>
<evidence type="ECO:0000256" key="3">
    <source>
        <dbReference type="ARBA" id="ARBA00022763"/>
    </source>
</evidence>
<dbReference type="Gene3D" id="3.90.1680.10">
    <property type="entry name" value="SOS response associated peptidase-like"/>
    <property type="match status" value="1"/>
</dbReference>
<dbReference type="PANTHER" id="PTHR13604:SF0">
    <property type="entry name" value="ABASIC SITE PROCESSING PROTEIN HMCES"/>
    <property type="match status" value="1"/>
</dbReference>
<dbReference type="GO" id="GO:0006508">
    <property type="term" value="P:proteolysis"/>
    <property type="evidence" value="ECO:0007669"/>
    <property type="project" value="UniProtKB-KW"/>
</dbReference>
<name>X7EEL8_9RHOB</name>
<keyword evidence="10" id="KW-1185">Reference proteome</keyword>
<evidence type="ECO:0000256" key="6">
    <source>
        <dbReference type="ARBA" id="ARBA00023125"/>
    </source>
</evidence>
<protein>
    <recommendedName>
        <fullName evidence="8">Abasic site processing protein</fullName>
        <ecNumber evidence="8">3.4.-.-</ecNumber>
    </recommendedName>
</protein>
<dbReference type="EMBL" id="JALZ01000023">
    <property type="protein sequence ID" value="ETX13568.1"/>
    <property type="molecule type" value="Genomic_DNA"/>
</dbReference>
<dbReference type="GO" id="GO:0008233">
    <property type="term" value="F:peptidase activity"/>
    <property type="evidence" value="ECO:0007669"/>
    <property type="project" value="UniProtKB-KW"/>
</dbReference>
<evidence type="ECO:0000256" key="8">
    <source>
        <dbReference type="RuleBase" id="RU364100"/>
    </source>
</evidence>
<dbReference type="GO" id="GO:0016829">
    <property type="term" value="F:lyase activity"/>
    <property type="evidence" value="ECO:0007669"/>
    <property type="project" value="UniProtKB-KW"/>
</dbReference>
<keyword evidence="4 8" id="KW-0378">Hydrolase</keyword>
<evidence type="ECO:0000256" key="5">
    <source>
        <dbReference type="ARBA" id="ARBA00023124"/>
    </source>
</evidence>
<dbReference type="STRING" id="1449350.OCH239_09825"/>
<evidence type="ECO:0000313" key="10">
    <source>
        <dbReference type="Proteomes" id="UP000022447"/>
    </source>
</evidence>
<dbReference type="EC" id="3.4.-.-" evidence="8"/>
<dbReference type="eggNOG" id="COG2135">
    <property type="taxonomic scope" value="Bacteria"/>
</dbReference>
<dbReference type="AlphaFoldDB" id="X7EEL8"/>
<evidence type="ECO:0000256" key="1">
    <source>
        <dbReference type="ARBA" id="ARBA00008136"/>
    </source>
</evidence>
<comment type="caution">
    <text evidence="9">The sequence shown here is derived from an EMBL/GenBank/DDBJ whole genome shotgun (WGS) entry which is preliminary data.</text>
</comment>
<keyword evidence="5" id="KW-0190">Covalent protein-DNA linkage</keyword>
<dbReference type="PANTHER" id="PTHR13604">
    <property type="entry name" value="DC12-RELATED"/>
    <property type="match status" value="1"/>
</dbReference>
<accession>X7EEL8</accession>
<dbReference type="RefSeq" id="WP_037264879.1">
    <property type="nucleotide sequence ID" value="NZ_JALZ01000023.1"/>
</dbReference>
<dbReference type="Proteomes" id="UP000022447">
    <property type="component" value="Unassembled WGS sequence"/>
</dbReference>
<dbReference type="GO" id="GO:0106300">
    <property type="term" value="P:protein-DNA covalent cross-linking repair"/>
    <property type="evidence" value="ECO:0007669"/>
    <property type="project" value="InterPro"/>
</dbReference>
<dbReference type="Pfam" id="PF02586">
    <property type="entry name" value="SRAP"/>
    <property type="match status" value="1"/>
</dbReference>
<sequence>MCNLYANTSTQDLMRQLFSLPAERDRLGNASGWPAIFPKYPGPVLRLAEDGERELTLMGWGFAMPQTSRKTCKPIQPKAINNARDDKVRSSGFWRKSFEERRCLIPATSFCEAKGRGPAVYHWFGVDGRKPFCFAGIWRPEKIGYGKEDPPEATYSMLTSTPNRLVKPIHPDRMPVILDESDWETWLQGTPDEAAALMRPFPEDRMEIIAKGENLRSEPD</sequence>
<evidence type="ECO:0000313" key="9">
    <source>
        <dbReference type="EMBL" id="ETX13568.1"/>
    </source>
</evidence>
<keyword evidence="7" id="KW-0456">Lyase</keyword>
<dbReference type="SUPFAM" id="SSF143081">
    <property type="entry name" value="BB1717-like"/>
    <property type="match status" value="1"/>
</dbReference>
<dbReference type="InterPro" id="IPR003738">
    <property type="entry name" value="SRAP"/>
</dbReference>
<gene>
    <name evidence="9" type="ORF">OCH239_09825</name>
</gene>
<reference evidence="9 10" key="1">
    <citation type="submission" date="2014-01" db="EMBL/GenBank/DDBJ databases">
        <title>Roseivivax halodurans JCM 10272 Genome Sequencing.</title>
        <authorList>
            <person name="Lai Q."/>
            <person name="Li G."/>
            <person name="Shao Z."/>
        </authorList>
    </citation>
    <scope>NUCLEOTIDE SEQUENCE [LARGE SCALE GENOMIC DNA]</scope>
    <source>
        <strain evidence="9 10">JCM 10272</strain>
    </source>
</reference>